<keyword evidence="7 15" id="KW-0347">Helicase</keyword>
<keyword evidence="9 15" id="KW-0067">ATP-binding</keyword>
<dbReference type="Proteomes" id="UP000824633">
    <property type="component" value="Chromosome"/>
</dbReference>
<feature type="binding site" evidence="15">
    <location>
        <begin position="23"/>
        <end position="30"/>
    </location>
    <ligand>
        <name>ATP</name>
        <dbReference type="ChEBI" id="CHEBI:30616"/>
    </ligand>
</feature>
<evidence type="ECO:0000256" key="1">
    <source>
        <dbReference type="ARBA" id="ARBA00007484"/>
    </source>
</evidence>
<dbReference type="InterPro" id="IPR036286">
    <property type="entry name" value="LexA/Signal_pep-like_sf"/>
</dbReference>
<evidence type="ECO:0000259" key="17">
    <source>
        <dbReference type="PROSITE" id="PS51198"/>
    </source>
</evidence>
<evidence type="ECO:0000313" key="18">
    <source>
        <dbReference type="EMBL" id="BCZ46673.1"/>
    </source>
</evidence>
<keyword evidence="6 15" id="KW-0378">Hydrolase</keyword>
<keyword evidence="8 16" id="KW-0068">Autocatalytic cleavage</keyword>
<organism evidence="18 19">
    <name type="scientific">Clostridium gelidum</name>
    <dbReference type="NCBI Taxonomy" id="704125"/>
    <lineage>
        <taxon>Bacteria</taxon>
        <taxon>Bacillati</taxon>
        <taxon>Bacillota</taxon>
        <taxon>Clostridia</taxon>
        <taxon>Eubacteriales</taxon>
        <taxon>Clostridiaceae</taxon>
        <taxon>Clostridium</taxon>
    </lineage>
</organism>
<reference evidence="19" key="1">
    <citation type="submission" date="2021-07" db="EMBL/GenBank/DDBJ databases">
        <title>Complete genome sequencing of a Clostridium isolate.</title>
        <authorList>
            <person name="Ueki A."/>
            <person name="Tonouchi A."/>
        </authorList>
    </citation>
    <scope>NUCLEOTIDE SEQUENCE [LARGE SCALE GENOMIC DNA]</scope>
    <source>
        <strain evidence="19">C5S11</strain>
    </source>
</reference>
<dbReference type="InterPro" id="IPR014016">
    <property type="entry name" value="UvrD-like_ATP-bd"/>
</dbReference>
<dbReference type="Pfam" id="PF00580">
    <property type="entry name" value="UvrD-helicase"/>
    <property type="match status" value="1"/>
</dbReference>
<dbReference type="InterPro" id="IPR027417">
    <property type="entry name" value="P-loop_NTPase"/>
</dbReference>
<comment type="similarity">
    <text evidence="1 16">Belongs to the peptidase S24 family.</text>
</comment>
<dbReference type="EMBL" id="AP024849">
    <property type="protein sequence ID" value="BCZ46673.1"/>
    <property type="molecule type" value="Genomic_DNA"/>
</dbReference>
<dbReference type="InterPro" id="IPR006200">
    <property type="entry name" value="LexA"/>
</dbReference>
<sequence>MEFNRAQSKIINNKPNGHMLIKGVAGTGKTTAFINKIPTLLNKYCISKDDKLLIATNNEEVLKNVSFIYENIADEKYHQNSFFDEDNSYKLEMSTVDSLMIYYFNQYNKSNKKKVAIASITECKNTLEEAIKIIAKKYENNKINILNIAFIEFIQEEIKWIKSCDYINIEEYKTANRPYRVSNSSNNVPKILRKNSKQRQVVFEILVEYNNNLKKVNKIDHKDMELIALEEAQKNPSKNYTHIFIDSCQDLTKVQIDFLKALYNEKTYSSITFVIDMMQYNNPYAYLTKGRSFATLGYDMKGKSISLKAIFIEEEAKMNKIKTSDKIEQAQAENNIKDNLDKSALTLDTIEYIDLKRNVSHKFIKDSGSVDEIYIEYNGTEEKVEDVLSIPVFNEIAAGSPILMNDSIEDNYYLPKEWIRKSKDVFMLKVKGDSMINKNIYDGDYVVISKQNTPNVRDIVAVDIEGEATLKTYRIMDGKIALMPENEMYEPIIIEDQQFCFLGVAIGLIKNP</sequence>
<evidence type="ECO:0000256" key="11">
    <source>
        <dbReference type="ARBA" id="ARBA00023125"/>
    </source>
</evidence>
<evidence type="ECO:0000313" key="19">
    <source>
        <dbReference type="Proteomes" id="UP000824633"/>
    </source>
</evidence>
<dbReference type="RefSeq" id="WP_224033090.1">
    <property type="nucleotide sequence ID" value="NZ_AP024849.1"/>
</dbReference>
<proteinExistence type="inferred from homology"/>
<keyword evidence="2" id="KW-0678">Repressor</keyword>
<keyword evidence="19" id="KW-1185">Reference proteome</keyword>
<evidence type="ECO:0000256" key="7">
    <source>
        <dbReference type="ARBA" id="ARBA00022806"/>
    </source>
</evidence>
<dbReference type="Gene3D" id="3.40.50.300">
    <property type="entry name" value="P-loop containing nucleotide triphosphate hydrolases"/>
    <property type="match status" value="2"/>
</dbReference>
<evidence type="ECO:0000256" key="15">
    <source>
        <dbReference type="PROSITE-ProRule" id="PRU00560"/>
    </source>
</evidence>
<dbReference type="Pfam" id="PF00717">
    <property type="entry name" value="Peptidase_S24"/>
    <property type="match status" value="1"/>
</dbReference>
<evidence type="ECO:0000256" key="6">
    <source>
        <dbReference type="ARBA" id="ARBA00022801"/>
    </source>
</evidence>
<keyword evidence="13" id="KW-0234">DNA repair</keyword>
<keyword evidence="4 15" id="KW-0547">Nucleotide-binding</keyword>
<evidence type="ECO:0000256" key="2">
    <source>
        <dbReference type="ARBA" id="ARBA00022491"/>
    </source>
</evidence>
<evidence type="ECO:0000256" key="9">
    <source>
        <dbReference type="ARBA" id="ARBA00022840"/>
    </source>
</evidence>
<dbReference type="SUPFAM" id="SSF51306">
    <property type="entry name" value="LexA/Signal peptidase"/>
    <property type="match status" value="1"/>
</dbReference>
<evidence type="ECO:0000256" key="16">
    <source>
        <dbReference type="RuleBase" id="RU003991"/>
    </source>
</evidence>
<dbReference type="CDD" id="cd06529">
    <property type="entry name" value="S24_LexA-like"/>
    <property type="match status" value="1"/>
</dbReference>
<dbReference type="Gene3D" id="2.10.109.10">
    <property type="entry name" value="Umud Fragment, subunit A"/>
    <property type="match status" value="1"/>
</dbReference>
<dbReference type="InterPro" id="IPR039418">
    <property type="entry name" value="LexA-like"/>
</dbReference>
<keyword evidence="11" id="KW-0238">DNA-binding</keyword>
<dbReference type="SUPFAM" id="SSF52540">
    <property type="entry name" value="P-loop containing nucleoside triphosphate hydrolases"/>
    <property type="match status" value="1"/>
</dbReference>
<feature type="domain" description="UvrD-like helicase ATP-binding" evidence="17">
    <location>
        <begin position="2"/>
        <end position="319"/>
    </location>
</feature>
<keyword evidence="12" id="KW-0804">Transcription</keyword>
<gene>
    <name evidence="18" type="ORF">psyc5s11_27400</name>
</gene>
<protein>
    <submittedName>
        <fullName evidence="18">LexA repressor</fullName>
    </submittedName>
</protein>
<dbReference type="PANTHER" id="PTHR33516:SF2">
    <property type="entry name" value="LEXA REPRESSOR-RELATED"/>
    <property type="match status" value="1"/>
</dbReference>
<dbReference type="NCBIfam" id="TIGR00498">
    <property type="entry name" value="lexA"/>
    <property type="match status" value="1"/>
</dbReference>
<keyword evidence="5" id="KW-0227">DNA damage</keyword>
<evidence type="ECO:0000256" key="8">
    <source>
        <dbReference type="ARBA" id="ARBA00022813"/>
    </source>
</evidence>
<dbReference type="PROSITE" id="PS51198">
    <property type="entry name" value="UVRD_HELICASE_ATP_BIND"/>
    <property type="match status" value="1"/>
</dbReference>
<dbReference type="InterPro" id="IPR050077">
    <property type="entry name" value="LexA_repressor"/>
</dbReference>
<keyword evidence="14" id="KW-0742">SOS response</keyword>
<evidence type="ECO:0000256" key="13">
    <source>
        <dbReference type="ARBA" id="ARBA00023204"/>
    </source>
</evidence>
<dbReference type="InterPro" id="IPR015927">
    <property type="entry name" value="Peptidase_S24_S26A/B/C"/>
</dbReference>
<dbReference type="PANTHER" id="PTHR33516">
    <property type="entry name" value="LEXA REPRESSOR"/>
    <property type="match status" value="1"/>
</dbReference>
<evidence type="ECO:0000256" key="3">
    <source>
        <dbReference type="ARBA" id="ARBA00022705"/>
    </source>
</evidence>
<keyword evidence="10" id="KW-0805">Transcription regulation</keyword>
<name>A0ABM7T6S3_9CLOT</name>
<accession>A0ABM7T6S3</accession>
<dbReference type="InterPro" id="IPR006197">
    <property type="entry name" value="Peptidase_S24_LexA"/>
</dbReference>
<evidence type="ECO:0000256" key="5">
    <source>
        <dbReference type="ARBA" id="ARBA00022763"/>
    </source>
</evidence>
<evidence type="ECO:0000256" key="10">
    <source>
        <dbReference type="ARBA" id="ARBA00023015"/>
    </source>
</evidence>
<dbReference type="PRINTS" id="PR00726">
    <property type="entry name" value="LEXASERPTASE"/>
</dbReference>
<evidence type="ECO:0000256" key="14">
    <source>
        <dbReference type="ARBA" id="ARBA00023236"/>
    </source>
</evidence>
<evidence type="ECO:0000256" key="12">
    <source>
        <dbReference type="ARBA" id="ARBA00023163"/>
    </source>
</evidence>
<keyword evidence="3" id="KW-0235">DNA replication</keyword>
<evidence type="ECO:0000256" key="4">
    <source>
        <dbReference type="ARBA" id="ARBA00022741"/>
    </source>
</evidence>